<evidence type="ECO:0000313" key="1">
    <source>
        <dbReference type="EMBL" id="KAJ7569328.1"/>
    </source>
</evidence>
<comment type="caution">
    <text evidence="1">The sequence shown here is derived from an EMBL/GenBank/DDBJ whole genome shotgun (WGS) entry which is preliminary data.</text>
</comment>
<sequence>MSYKMRKVGYAVLQAVKFGKIHRALGSMEGLTINKEQRIEITAQSATEKGKAGVLNEYEQNSGRSSGIKTPFSPAVKDKASSGESSGTRDSPPCDQNCRKDRPPVPERHLTLVALRLAVLEKSASGLGVMAFVWATVVLLGGFVSSLKVFDFWVISVLLLTEGTRVFSRSHELEWQHIASRSISLPERVRQASSTIYQRGSSALHRSKGFIHSALDGFIHNPVHSATRTNSDQSKEENADVHEKVPIGDEKVKKGENLHPPLGLDFNRTWSWDAVPFIPYFDRFVVGQASRFLILLQLASALVSIGLSVARLSMQNYTTKGTPSQNVSSALNIFYALVLAEALIFLLEKAYWEMKITLKKMLERVNMDCQLGEENLDLIKEFFYDVYACCLNGSVFDGLDMDLVGYSIGKIQSNSGREQLGGIRILASFASSQDISGSDTLRRIGTTPGIIDRLLEMLTWKNEHEKEIRQSTAKIVRELVRISGNCSRVVAVAGALECLLTLITKELDHTSESNDPQEEINVSMADLNLKLFGLEIFKDLSRIYSNCVQIGSIPGLIPILVDFLDVSRIKDSNSEADEQKLRMKIFERSLQLLKVLTSTTGTSGYILRDRIKRTVSILTSLRDVLKRCSSHPKLQCYAMDIITSLALDEQTRESIGSTGGVIPLLLSLFFMSKREMHETEPHLNLKAGNALNLLVLGSPRNCRRIVRSKLELDAIENLDHRNITDVLQQLVQRLEMRSTMGTCTAEILSKMFEYLDPKQKAQVATAAALVVRTAVDDEENPKHREGAIGLASCIISFIDAPSYESIFTQGFDKAALVYSFMRLVKQIIPHTRLARIRRHTAELALALMRKDELMRNMFGKEGLENDLQVMLDTISDSENYCTFSGPMGLARHLQSMEDLLELAISELHKEAP</sequence>
<organism evidence="1 2">
    <name type="scientific">Diphasiastrum complanatum</name>
    <name type="common">Issler's clubmoss</name>
    <name type="synonym">Lycopodium complanatum</name>
    <dbReference type="NCBI Taxonomy" id="34168"/>
    <lineage>
        <taxon>Eukaryota</taxon>
        <taxon>Viridiplantae</taxon>
        <taxon>Streptophyta</taxon>
        <taxon>Embryophyta</taxon>
        <taxon>Tracheophyta</taxon>
        <taxon>Lycopodiopsida</taxon>
        <taxon>Lycopodiales</taxon>
        <taxon>Lycopodiaceae</taxon>
        <taxon>Lycopodioideae</taxon>
        <taxon>Diphasiastrum</taxon>
    </lineage>
</organism>
<keyword evidence="2" id="KW-1185">Reference proteome</keyword>
<gene>
    <name evidence="1" type="ORF">O6H91_01G073200</name>
</gene>
<protein>
    <submittedName>
        <fullName evidence="1">Uncharacterized protein</fullName>
    </submittedName>
</protein>
<evidence type="ECO:0000313" key="2">
    <source>
        <dbReference type="Proteomes" id="UP001162992"/>
    </source>
</evidence>
<dbReference type="Proteomes" id="UP001162992">
    <property type="component" value="Chromosome 1"/>
</dbReference>
<reference evidence="2" key="1">
    <citation type="journal article" date="2024" name="Proc. Natl. Acad. Sci. U.S.A.">
        <title>Extraordinary preservation of gene collinearity over three hundred million years revealed in homosporous lycophytes.</title>
        <authorList>
            <person name="Li C."/>
            <person name="Wickell D."/>
            <person name="Kuo L.Y."/>
            <person name="Chen X."/>
            <person name="Nie B."/>
            <person name="Liao X."/>
            <person name="Peng D."/>
            <person name="Ji J."/>
            <person name="Jenkins J."/>
            <person name="Williams M."/>
            <person name="Shu S."/>
            <person name="Plott C."/>
            <person name="Barry K."/>
            <person name="Rajasekar S."/>
            <person name="Grimwood J."/>
            <person name="Han X."/>
            <person name="Sun S."/>
            <person name="Hou Z."/>
            <person name="He W."/>
            <person name="Dai G."/>
            <person name="Sun C."/>
            <person name="Schmutz J."/>
            <person name="Leebens-Mack J.H."/>
            <person name="Li F.W."/>
            <person name="Wang L."/>
        </authorList>
    </citation>
    <scope>NUCLEOTIDE SEQUENCE [LARGE SCALE GENOMIC DNA]</scope>
    <source>
        <strain evidence="2">cv. PW_Plant_1</strain>
    </source>
</reference>
<dbReference type="EMBL" id="CM055092">
    <property type="protein sequence ID" value="KAJ7569328.1"/>
    <property type="molecule type" value="Genomic_DNA"/>
</dbReference>
<accession>A0ACC2ES98</accession>
<proteinExistence type="predicted"/>
<name>A0ACC2ES98_DIPCM</name>